<feature type="domain" description="Ribosomal protein eL8/eL30/eS12/Gadd45" evidence="1">
    <location>
        <begin position="39"/>
        <end position="77"/>
    </location>
</feature>
<evidence type="ECO:0000313" key="2">
    <source>
        <dbReference type="EMBL" id="EDO32907.1"/>
    </source>
</evidence>
<dbReference type="GO" id="GO:0035368">
    <property type="term" value="F:selenocysteine insertion sequence binding"/>
    <property type="evidence" value="ECO:0007669"/>
    <property type="project" value="InterPro"/>
</dbReference>
<dbReference type="HOGENOM" id="CLU_2628978_0_0_1"/>
<dbReference type="STRING" id="45351.A7STR7"/>
<evidence type="ECO:0000313" key="3">
    <source>
        <dbReference type="Proteomes" id="UP000001593"/>
    </source>
</evidence>
<dbReference type="Pfam" id="PF01248">
    <property type="entry name" value="Ribosomal_L7Ae"/>
    <property type="match status" value="1"/>
</dbReference>
<dbReference type="EMBL" id="DS469800">
    <property type="protein sequence ID" value="EDO32907.1"/>
    <property type="molecule type" value="Genomic_DNA"/>
</dbReference>
<gene>
    <name evidence="2" type="ORF">NEMVEDRAFT_v1g131390</name>
</gene>
<dbReference type="Proteomes" id="UP000001593">
    <property type="component" value="Unassembled WGS sequence"/>
</dbReference>
<dbReference type="eggNOG" id="ENOG502QUP4">
    <property type="taxonomic scope" value="Eukaryota"/>
</dbReference>
<protein>
    <recommendedName>
        <fullName evidence="1">Ribosomal protein eL8/eL30/eS12/Gadd45 domain-containing protein</fullName>
    </recommendedName>
</protein>
<dbReference type="KEGG" id="nve:5504091"/>
<name>A7STR7_NEMVE</name>
<dbReference type="AlphaFoldDB" id="A7STR7"/>
<dbReference type="PhylomeDB" id="A7STR7"/>
<proteinExistence type="predicted"/>
<feature type="non-terminal residue" evidence="2">
    <location>
        <position position="78"/>
    </location>
</feature>
<sequence length="78" mass="9157">MFGICSYCDQVLDKELNTVTLKLLSELVRFQDRVYFKDPEKAKAKRRYVVGLREVTKHLKLKKIKCVILSPNIEQIKS</sequence>
<dbReference type="Gene3D" id="3.30.1330.30">
    <property type="match status" value="1"/>
</dbReference>
<dbReference type="OrthoDB" id="263617at2759"/>
<dbReference type="InterPro" id="IPR004038">
    <property type="entry name" value="Ribosomal_eL8/eL30/eS12/Gad45"/>
</dbReference>
<keyword evidence="3" id="KW-1185">Reference proteome</keyword>
<reference evidence="2 3" key="1">
    <citation type="journal article" date="2007" name="Science">
        <title>Sea anemone genome reveals ancestral eumetazoan gene repertoire and genomic organization.</title>
        <authorList>
            <person name="Putnam N.H."/>
            <person name="Srivastava M."/>
            <person name="Hellsten U."/>
            <person name="Dirks B."/>
            <person name="Chapman J."/>
            <person name="Salamov A."/>
            <person name="Terry A."/>
            <person name="Shapiro H."/>
            <person name="Lindquist E."/>
            <person name="Kapitonov V.V."/>
            <person name="Jurka J."/>
            <person name="Genikhovich G."/>
            <person name="Grigoriev I.V."/>
            <person name="Lucas S.M."/>
            <person name="Steele R.E."/>
            <person name="Finnerty J.R."/>
            <person name="Technau U."/>
            <person name="Martindale M.Q."/>
            <person name="Rokhsar D.S."/>
        </authorList>
    </citation>
    <scope>NUCLEOTIDE SEQUENCE [LARGE SCALE GENOMIC DNA]</scope>
    <source>
        <strain evidence="3">CH2 X CH6</strain>
    </source>
</reference>
<organism evidence="2 3">
    <name type="scientific">Nematostella vectensis</name>
    <name type="common">Starlet sea anemone</name>
    <dbReference type="NCBI Taxonomy" id="45351"/>
    <lineage>
        <taxon>Eukaryota</taxon>
        <taxon>Metazoa</taxon>
        <taxon>Cnidaria</taxon>
        <taxon>Anthozoa</taxon>
        <taxon>Hexacorallia</taxon>
        <taxon>Actiniaria</taxon>
        <taxon>Edwardsiidae</taxon>
        <taxon>Nematostella</taxon>
    </lineage>
</organism>
<dbReference type="PANTHER" id="PTHR13284">
    <property type="entry name" value="GH01354P"/>
    <property type="match status" value="1"/>
</dbReference>
<evidence type="ECO:0000259" key="1">
    <source>
        <dbReference type="Pfam" id="PF01248"/>
    </source>
</evidence>
<dbReference type="InParanoid" id="A7STR7"/>
<accession>A7STR7</accession>
<dbReference type="InterPro" id="IPR029064">
    <property type="entry name" value="Ribosomal_eL30-like_sf"/>
</dbReference>
<dbReference type="PANTHER" id="PTHR13284:SF4">
    <property type="entry name" value="C2H2-TYPE DOMAIN-CONTAINING PROTEIN"/>
    <property type="match status" value="1"/>
</dbReference>
<dbReference type="SUPFAM" id="SSF55315">
    <property type="entry name" value="L30e-like"/>
    <property type="match status" value="1"/>
</dbReference>
<dbReference type="InterPro" id="IPR040051">
    <property type="entry name" value="SECISBP2"/>
</dbReference>